<dbReference type="GO" id="GO:0043622">
    <property type="term" value="P:cortical microtubule organization"/>
    <property type="evidence" value="ECO:0007669"/>
    <property type="project" value="TreeGrafter"/>
</dbReference>
<gene>
    <name evidence="2" type="ORF">CTI12_AA153840</name>
</gene>
<feature type="compositionally biased region" description="Polar residues" evidence="1">
    <location>
        <begin position="456"/>
        <end position="470"/>
    </location>
</feature>
<evidence type="ECO:0000313" key="3">
    <source>
        <dbReference type="Proteomes" id="UP000245207"/>
    </source>
</evidence>
<dbReference type="PANTHER" id="PTHR31949:SF15">
    <property type="entry name" value="ENDOCHITINASE A-LIKE ISOFORM X1"/>
    <property type="match status" value="1"/>
</dbReference>
<feature type="compositionally biased region" description="Low complexity" evidence="1">
    <location>
        <begin position="156"/>
        <end position="180"/>
    </location>
</feature>
<feature type="compositionally biased region" description="Polar residues" evidence="1">
    <location>
        <begin position="401"/>
        <end position="419"/>
    </location>
</feature>
<feature type="compositionally biased region" description="Low complexity" evidence="1">
    <location>
        <begin position="107"/>
        <end position="132"/>
    </location>
</feature>
<organism evidence="2 3">
    <name type="scientific">Artemisia annua</name>
    <name type="common">Sweet wormwood</name>
    <dbReference type="NCBI Taxonomy" id="35608"/>
    <lineage>
        <taxon>Eukaryota</taxon>
        <taxon>Viridiplantae</taxon>
        <taxon>Streptophyta</taxon>
        <taxon>Embryophyta</taxon>
        <taxon>Tracheophyta</taxon>
        <taxon>Spermatophyta</taxon>
        <taxon>Magnoliopsida</taxon>
        <taxon>eudicotyledons</taxon>
        <taxon>Gunneridae</taxon>
        <taxon>Pentapetalae</taxon>
        <taxon>asterids</taxon>
        <taxon>campanulids</taxon>
        <taxon>Asterales</taxon>
        <taxon>Asteraceae</taxon>
        <taxon>Asteroideae</taxon>
        <taxon>Anthemideae</taxon>
        <taxon>Artemisiinae</taxon>
        <taxon>Artemisia</taxon>
    </lineage>
</organism>
<feature type="region of interest" description="Disordered" evidence="1">
    <location>
        <begin position="396"/>
        <end position="420"/>
    </location>
</feature>
<feature type="compositionally biased region" description="Low complexity" evidence="1">
    <location>
        <begin position="243"/>
        <end position="274"/>
    </location>
</feature>
<dbReference type="STRING" id="35608.A0A2U1PH27"/>
<feature type="compositionally biased region" description="Low complexity" evidence="1">
    <location>
        <begin position="196"/>
        <end position="217"/>
    </location>
</feature>
<dbReference type="OrthoDB" id="1929779at2759"/>
<dbReference type="Proteomes" id="UP000245207">
    <property type="component" value="Unassembled WGS sequence"/>
</dbReference>
<feature type="compositionally biased region" description="Low complexity" evidence="1">
    <location>
        <begin position="471"/>
        <end position="485"/>
    </location>
</feature>
<dbReference type="GO" id="GO:0055028">
    <property type="term" value="C:cortical microtubule"/>
    <property type="evidence" value="ECO:0007669"/>
    <property type="project" value="TreeGrafter"/>
</dbReference>
<name>A0A2U1PH27_ARTAN</name>
<feature type="compositionally biased region" description="Polar residues" evidence="1">
    <location>
        <begin position="299"/>
        <end position="308"/>
    </location>
</feature>
<protein>
    <submittedName>
        <fullName evidence="2">Uncharacterized protein</fullName>
    </submittedName>
</protein>
<comment type="caution">
    <text evidence="2">The sequence shown here is derived from an EMBL/GenBank/DDBJ whole genome shotgun (WGS) entry which is preliminary data.</text>
</comment>
<feature type="compositionally biased region" description="Polar residues" evidence="1">
    <location>
        <begin position="275"/>
        <end position="292"/>
    </location>
</feature>
<feature type="compositionally biased region" description="Basic and acidic residues" evidence="1">
    <location>
        <begin position="486"/>
        <end position="496"/>
    </location>
</feature>
<evidence type="ECO:0000256" key="1">
    <source>
        <dbReference type="SAM" id="MobiDB-lite"/>
    </source>
</evidence>
<feature type="compositionally biased region" description="Polar residues" evidence="1">
    <location>
        <begin position="340"/>
        <end position="371"/>
    </location>
</feature>
<reference evidence="2 3" key="1">
    <citation type="journal article" date="2018" name="Mol. Plant">
        <title>The genome of Artemisia annua provides insight into the evolution of Asteraceae family and artemisinin biosynthesis.</title>
        <authorList>
            <person name="Shen Q."/>
            <person name="Zhang L."/>
            <person name="Liao Z."/>
            <person name="Wang S."/>
            <person name="Yan T."/>
            <person name="Shi P."/>
            <person name="Liu M."/>
            <person name="Fu X."/>
            <person name="Pan Q."/>
            <person name="Wang Y."/>
            <person name="Lv Z."/>
            <person name="Lu X."/>
            <person name="Zhang F."/>
            <person name="Jiang W."/>
            <person name="Ma Y."/>
            <person name="Chen M."/>
            <person name="Hao X."/>
            <person name="Li L."/>
            <person name="Tang Y."/>
            <person name="Lv G."/>
            <person name="Zhou Y."/>
            <person name="Sun X."/>
            <person name="Brodelius P.E."/>
            <person name="Rose J.K.C."/>
            <person name="Tang K."/>
        </authorList>
    </citation>
    <scope>NUCLEOTIDE SEQUENCE [LARGE SCALE GENOMIC DNA]</scope>
    <source>
        <strain evidence="3">cv. Huhao1</strain>
        <tissue evidence="2">Leaf</tissue>
    </source>
</reference>
<sequence length="496" mass="52341">MAEMMSSGDNKENDMSSLLVDFDISLDPLHDSESESPLMTEARSIIHGQDTGADDLLNSETTTDYDWLLSPPRNPSSSPEMEEQKTLMSLSLSNGQSTSPKSRLENPPANTTTANTTLKLSKSSNAVKSSSNTIRRPSPSRKASSTVPRSATPTARPTLPSTTKPSRSSTPTSRATFAATKPVAPSKRSITPTPRPSLRPSASKSTSRSSTPTARPSIVAAAKSSSRSSTPTTRPSIVAAVKSASRSSTPTTRPSIIPAVKSSSRSSTPTQRPSNASGVLNTSMNGGRSSSAVKACTPSRGSSPSVKSRPSKNPPTEAPPTIHKSLPETNSKAAPKRASCSPSRGQVSNNGANNNARTGITRSRGYSNGSEDVNPVLMGTKMVERVVNMRKLAPPKEDHVSNVNNTSGKLSVSQDNSGFGRSLSKKSFDMALRHLDIRRSMPGNMRAMITKVPASSVYSVRSESTKTQTISASDSPLATSSSTSSDHSENGHSYHQ</sequence>
<dbReference type="PANTHER" id="PTHR31949">
    <property type="entry name" value="GASTRIC MUCIN-LIKE PROTEIN"/>
    <property type="match status" value="1"/>
</dbReference>
<proteinExistence type="predicted"/>
<dbReference type="AlphaFoldDB" id="A0A2U1PH27"/>
<feature type="region of interest" description="Disordered" evidence="1">
    <location>
        <begin position="28"/>
        <end position="376"/>
    </location>
</feature>
<accession>A0A2U1PH27</accession>
<keyword evidence="3" id="KW-1185">Reference proteome</keyword>
<feature type="compositionally biased region" description="Polar residues" evidence="1">
    <location>
        <begin position="141"/>
        <end position="155"/>
    </location>
</feature>
<feature type="region of interest" description="Disordered" evidence="1">
    <location>
        <begin position="455"/>
        <end position="496"/>
    </location>
</feature>
<feature type="compositionally biased region" description="Low complexity" evidence="1">
    <location>
        <begin position="224"/>
        <end position="236"/>
    </location>
</feature>
<evidence type="ECO:0000313" key="2">
    <source>
        <dbReference type="EMBL" id="PWA85071.1"/>
    </source>
</evidence>
<feature type="compositionally biased region" description="Polar residues" evidence="1">
    <location>
        <begin position="86"/>
        <end position="101"/>
    </location>
</feature>
<dbReference type="EMBL" id="PKPP01001162">
    <property type="protein sequence ID" value="PWA85071.1"/>
    <property type="molecule type" value="Genomic_DNA"/>
</dbReference>